<sequence length="290" mass="31749">MKKAMVVRTGKGIGKALIERLIGNGIDVVAYSGSLRKLEKLEEVFPGSPHLRTALGDVRDPNVLLSAAEGVEVIFCCVYTTYDEKPDKVRRMLEAVQSVSEQIGAKVVIMEGVYRPTGENEHALHVKEWYIRLAVPEIYGAGVTDTLLHHSLKEITKGKTVKLIAKPSVKRRFLYAPDAAQAAVELASQLDSYGKPWLIQGGPAISTEELLTIAGSAANMPVRIEKVAGLKLRMLQWYEPRVRKLLDRYDQGCGDIRESGLAYAGSFAVTACEEGIAATIQEMGENSPRP</sequence>
<dbReference type="Proteomes" id="UP001596113">
    <property type="component" value="Unassembled WGS sequence"/>
</dbReference>
<proteinExistence type="predicted"/>
<reference evidence="2" key="1">
    <citation type="journal article" date="2019" name="Int. J. Syst. Evol. Microbiol.">
        <title>The Global Catalogue of Microorganisms (GCM) 10K type strain sequencing project: providing services to taxonomists for standard genome sequencing and annotation.</title>
        <authorList>
            <consortium name="The Broad Institute Genomics Platform"/>
            <consortium name="The Broad Institute Genome Sequencing Center for Infectious Disease"/>
            <person name="Wu L."/>
            <person name="Ma J."/>
        </authorList>
    </citation>
    <scope>NUCLEOTIDE SEQUENCE [LARGE SCALE GENOMIC DNA]</scope>
    <source>
        <strain evidence="2">CGMCC 1.18575</strain>
    </source>
</reference>
<gene>
    <name evidence="1" type="ORF">ACFPOF_26770</name>
</gene>
<dbReference type="RefSeq" id="WP_378138431.1">
    <property type="nucleotide sequence ID" value="NZ_JBHSMI010000052.1"/>
</dbReference>
<comment type="caution">
    <text evidence="1">The sequence shown here is derived from an EMBL/GenBank/DDBJ whole genome shotgun (WGS) entry which is preliminary data.</text>
</comment>
<keyword evidence="2" id="KW-1185">Reference proteome</keyword>
<dbReference type="SUPFAM" id="SSF51735">
    <property type="entry name" value="NAD(P)-binding Rossmann-fold domains"/>
    <property type="match status" value="1"/>
</dbReference>
<dbReference type="InterPro" id="IPR036291">
    <property type="entry name" value="NAD(P)-bd_dom_sf"/>
</dbReference>
<name>A0ABW0I1C6_9BACL</name>
<dbReference type="EMBL" id="JBHSMI010000052">
    <property type="protein sequence ID" value="MFC5406353.1"/>
    <property type="molecule type" value="Genomic_DNA"/>
</dbReference>
<accession>A0ABW0I1C6</accession>
<protein>
    <recommendedName>
        <fullName evidence="3">NAD(P)-binding domain-containing protein</fullName>
    </recommendedName>
</protein>
<evidence type="ECO:0000313" key="1">
    <source>
        <dbReference type="EMBL" id="MFC5406353.1"/>
    </source>
</evidence>
<evidence type="ECO:0000313" key="2">
    <source>
        <dbReference type="Proteomes" id="UP001596113"/>
    </source>
</evidence>
<dbReference type="Gene3D" id="3.40.50.720">
    <property type="entry name" value="NAD(P)-binding Rossmann-like Domain"/>
    <property type="match status" value="1"/>
</dbReference>
<evidence type="ECO:0008006" key="3">
    <source>
        <dbReference type="Google" id="ProtNLM"/>
    </source>
</evidence>
<organism evidence="1 2">
    <name type="scientific">Cohnella soli</name>
    <dbReference type="NCBI Taxonomy" id="425005"/>
    <lineage>
        <taxon>Bacteria</taxon>
        <taxon>Bacillati</taxon>
        <taxon>Bacillota</taxon>
        <taxon>Bacilli</taxon>
        <taxon>Bacillales</taxon>
        <taxon>Paenibacillaceae</taxon>
        <taxon>Cohnella</taxon>
    </lineage>
</organism>